<protein>
    <submittedName>
        <fullName evidence="1">VP1054</fullName>
    </submittedName>
</protein>
<name>Q80LQ4_NPVAH</name>
<dbReference type="Pfam" id="PF05789">
    <property type="entry name" value="Baculo_VP1054"/>
    <property type="match status" value="1"/>
</dbReference>
<dbReference type="OrthoDB" id="6189at10239"/>
<dbReference type="Proteomes" id="UP000232720">
    <property type="component" value="Genome"/>
</dbReference>
<proteinExistence type="predicted"/>
<dbReference type="GeneID" id="1485797"/>
<sequence>MSSTYQVVRYNQCALEKLVPFKPLKLPSTQCPYHPQRANCRLVRQNNAIDNDGDASAGHHVTILTGATSLNYDNKPYYCSLLQESAEQYGFNQNANLLYAYVNLNMLDEDEEFYGIDAAGEKSIGIIRMVLKHLIESFDQCKHLYILTIDEPCIDLMYSMFRAIILPQRVVCLYQEENAPLNDLFNVTSVPVSDSALNSQLIYRSFLTYNTVLTMILKQSNPFNDARKSISIILRNLGKCPANKSRIKCCDLAFGGNSPGHIMCPPREMVKRIFHYAKWSRTPNNYRRYYQLITKQLREIRSFNNAHIRKQNQSYDLLILDWHNFIEDFFGYFGV</sequence>
<organismHost>
    <name type="scientific">Adoxophyes honmai</name>
    <name type="common">Smaller tea tortrix moth</name>
    <dbReference type="NCBI Taxonomy" id="85585"/>
</organismHost>
<dbReference type="InterPro" id="IPR008416">
    <property type="entry name" value="Baculo_VP1054"/>
</dbReference>
<organism evidence="1 2">
    <name type="scientific">Adoxophyes honmai nucleopolyhedrovirus</name>
    <dbReference type="NCBI Taxonomy" id="224399"/>
    <lineage>
        <taxon>Viruses</taxon>
        <taxon>Viruses incertae sedis</taxon>
        <taxon>Naldaviricetes</taxon>
        <taxon>Lefavirales</taxon>
        <taxon>Baculoviridae</taxon>
        <taxon>Alphabaculovirus</taxon>
        <taxon>Alphabaculovirus adhonmai</taxon>
    </lineage>
</organism>
<evidence type="ECO:0000313" key="1">
    <source>
        <dbReference type="EMBL" id="BAC67293.1"/>
    </source>
</evidence>
<evidence type="ECO:0000313" key="2">
    <source>
        <dbReference type="Proteomes" id="UP000232720"/>
    </source>
</evidence>
<keyword evidence="2" id="KW-1185">Reference proteome</keyword>
<dbReference type="RefSeq" id="NP_818689.1">
    <property type="nucleotide sequence ID" value="NC_004690.1"/>
</dbReference>
<accession>Q80LQ4</accession>
<dbReference type="EMBL" id="AP006270">
    <property type="protein sequence ID" value="BAC67293.1"/>
    <property type="molecule type" value="Genomic_DNA"/>
</dbReference>
<dbReference type="KEGG" id="vg:1485797"/>
<reference evidence="1 2" key="1">
    <citation type="journal article" date="2003" name="Virology">
        <title>Genome sequence and organization of a nucleopolyhedrovirus isolated from the smaller tea tortrix, Adoxophyes honmai.</title>
        <authorList>
            <person name="Nakai M."/>
            <person name="Goto C."/>
            <person name="Kang W."/>
            <person name="Shikata M."/>
            <person name="Luque T."/>
            <person name="Kunimi Y."/>
        </authorList>
    </citation>
    <scope>NUCLEOTIDE SEQUENCE [LARGE SCALE GENOMIC DNA]</scope>
    <source>
        <strain evidence="1 2">ADN001</strain>
    </source>
</reference>